<dbReference type="InterPro" id="IPR019832">
    <property type="entry name" value="Mn/Fe_SOD_C"/>
</dbReference>
<comment type="function">
    <text evidence="1">Component of the mitochondrial ribosome (mitoribosome), a dedicated translation machinery responsible for the synthesis of mitochondrial genome-encoded proteins, including at least some of the essential transmembrane subunits of the mitochondrial respiratory chain. The mitoribosomes are attached to the mitochondrial inner membrane and translation products are cotranslationally integrated into the membrane.</text>
</comment>
<dbReference type="STRING" id="45607.A0A2T0FEN9"/>
<dbReference type="OrthoDB" id="275227at2759"/>
<evidence type="ECO:0000256" key="1">
    <source>
        <dbReference type="ARBA" id="ARBA00037226"/>
    </source>
</evidence>
<feature type="domain" description="Manganese/iron superoxide dismutase C-terminal" evidence="2">
    <location>
        <begin position="105"/>
        <end position="163"/>
    </location>
</feature>
<dbReference type="GO" id="GO:0005737">
    <property type="term" value="C:cytoplasm"/>
    <property type="evidence" value="ECO:0007669"/>
    <property type="project" value="TreeGrafter"/>
</dbReference>
<keyword evidence="3" id="KW-0689">Ribosomal protein</keyword>
<keyword evidence="4" id="KW-1185">Reference proteome</keyword>
<organism evidence="3 4">
    <name type="scientific">Wickerhamiella sorbophila</name>
    <dbReference type="NCBI Taxonomy" id="45607"/>
    <lineage>
        <taxon>Eukaryota</taxon>
        <taxon>Fungi</taxon>
        <taxon>Dikarya</taxon>
        <taxon>Ascomycota</taxon>
        <taxon>Saccharomycotina</taxon>
        <taxon>Dipodascomycetes</taxon>
        <taxon>Dipodascales</taxon>
        <taxon>Trichomonascaceae</taxon>
        <taxon>Wickerhamiella</taxon>
    </lineage>
</organism>
<gene>
    <name evidence="3" type="ORF">B9G98_01086</name>
</gene>
<sequence length="242" mass="27529">MFRQVRKIHTIPTLSYDTANGIPGLFSPSALRVAWTDHQTDIVSRLSEAVVDTDNEARIPFHILLNTARRADRAHVFNYASQAHNNHLFFESLTSHETAAKASPSPALLRRIEERFGSVENLKQAFKEATATVHGNGWIFLIEQPDKKLDIVSSHNAGTPYHFGRQQSLDLAGPVSEDDLAHLQKLQHKINAKEKNFNIALLALNLWQHAYILDFGIAGREDYIEAWWRALDWNKINARLYN</sequence>
<evidence type="ECO:0000259" key="2">
    <source>
        <dbReference type="Pfam" id="PF02777"/>
    </source>
</evidence>
<dbReference type="SUPFAM" id="SSF46609">
    <property type="entry name" value="Fe,Mn superoxide dismutase (SOD), N-terminal domain"/>
    <property type="match status" value="1"/>
</dbReference>
<comment type="caution">
    <text evidence="3">The sequence shown here is derived from an EMBL/GenBank/DDBJ whole genome shotgun (WGS) entry which is preliminary data.</text>
</comment>
<dbReference type="GO" id="GO:0004784">
    <property type="term" value="F:superoxide dismutase activity"/>
    <property type="evidence" value="ECO:0007669"/>
    <property type="project" value="InterPro"/>
</dbReference>
<dbReference type="PANTHER" id="PTHR43595">
    <property type="entry name" value="37S RIBOSOMAL PROTEIN S26, MITOCHONDRIAL"/>
    <property type="match status" value="1"/>
</dbReference>
<name>A0A2T0FEN9_9ASCO</name>
<proteinExistence type="predicted"/>
<evidence type="ECO:0000313" key="3">
    <source>
        <dbReference type="EMBL" id="PRT53466.1"/>
    </source>
</evidence>
<dbReference type="Proteomes" id="UP000238350">
    <property type="component" value="Unassembled WGS sequence"/>
</dbReference>
<dbReference type="PANTHER" id="PTHR43595:SF2">
    <property type="entry name" value="SMALL RIBOSOMAL SUBUNIT PROTEIN MS42"/>
    <property type="match status" value="1"/>
</dbReference>
<keyword evidence="3" id="KW-0687">Ribonucleoprotein</keyword>
<protein>
    <submittedName>
        <fullName evidence="3">37S ribosomal protein S26, mitochondrial</fullName>
    </submittedName>
</protein>
<evidence type="ECO:0000313" key="4">
    <source>
        <dbReference type="Proteomes" id="UP000238350"/>
    </source>
</evidence>
<dbReference type="GO" id="GO:0005840">
    <property type="term" value="C:ribosome"/>
    <property type="evidence" value="ECO:0007669"/>
    <property type="project" value="UniProtKB-KW"/>
</dbReference>
<dbReference type="RefSeq" id="XP_024663412.1">
    <property type="nucleotide sequence ID" value="XM_024807644.1"/>
</dbReference>
<dbReference type="EMBL" id="NDIQ01000001">
    <property type="protein sequence ID" value="PRT53466.1"/>
    <property type="molecule type" value="Genomic_DNA"/>
</dbReference>
<dbReference type="SUPFAM" id="SSF54719">
    <property type="entry name" value="Fe,Mn superoxide dismutase (SOD), C-terminal domain"/>
    <property type="match status" value="1"/>
</dbReference>
<dbReference type="GeneID" id="36514835"/>
<feature type="domain" description="Manganese/iron superoxide dismutase C-terminal" evidence="2">
    <location>
        <begin position="184"/>
        <end position="239"/>
    </location>
</feature>
<dbReference type="AlphaFoldDB" id="A0A2T0FEN9"/>
<accession>A0A2T0FEN9</accession>
<dbReference type="GO" id="GO:0046872">
    <property type="term" value="F:metal ion binding"/>
    <property type="evidence" value="ECO:0007669"/>
    <property type="project" value="InterPro"/>
</dbReference>
<dbReference type="InterPro" id="IPR036324">
    <property type="entry name" value="Mn/Fe_SOD_N_sf"/>
</dbReference>
<dbReference type="Pfam" id="PF02777">
    <property type="entry name" value="Sod_Fe_C"/>
    <property type="match status" value="2"/>
</dbReference>
<dbReference type="InterPro" id="IPR036314">
    <property type="entry name" value="SOD_C_sf"/>
</dbReference>
<dbReference type="Gene3D" id="3.55.40.20">
    <property type="entry name" value="Iron/manganese superoxide dismutase, C-terminal domain"/>
    <property type="match status" value="1"/>
</dbReference>
<reference evidence="3 4" key="1">
    <citation type="submission" date="2017-04" db="EMBL/GenBank/DDBJ databases">
        <title>Genome sequencing of [Candida] sorbophila.</title>
        <authorList>
            <person name="Ahn J.O."/>
        </authorList>
    </citation>
    <scope>NUCLEOTIDE SEQUENCE [LARGE SCALE GENOMIC DNA]</scope>
    <source>
        <strain evidence="3 4">DS02</strain>
    </source>
</reference>